<reference evidence="3" key="1">
    <citation type="journal article" date="2014" name="Proc. Natl. Acad. Sci. U.S.A.">
        <title>Extensive sampling of basidiomycete genomes demonstrates inadequacy of the white-rot/brown-rot paradigm for wood decay fungi.</title>
        <authorList>
            <person name="Riley R."/>
            <person name="Salamov A.A."/>
            <person name="Brown D.W."/>
            <person name="Nagy L.G."/>
            <person name="Floudas D."/>
            <person name="Held B.W."/>
            <person name="Levasseur A."/>
            <person name="Lombard V."/>
            <person name="Morin E."/>
            <person name="Otillar R."/>
            <person name="Lindquist E.A."/>
            <person name="Sun H."/>
            <person name="LaButti K.M."/>
            <person name="Schmutz J."/>
            <person name="Jabbour D."/>
            <person name="Luo H."/>
            <person name="Baker S.E."/>
            <person name="Pisabarro A.G."/>
            <person name="Walton J.D."/>
            <person name="Blanchette R.A."/>
            <person name="Henrissat B."/>
            <person name="Martin F."/>
            <person name="Cullen D."/>
            <person name="Hibbett D.S."/>
            <person name="Grigoriev I.V."/>
        </authorList>
    </citation>
    <scope>NUCLEOTIDE SEQUENCE [LARGE SCALE GENOMIC DNA]</scope>
    <source>
        <strain evidence="3">FD-172 SS1</strain>
    </source>
</reference>
<keyword evidence="1" id="KW-0812">Transmembrane</keyword>
<keyword evidence="1" id="KW-0472">Membrane</keyword>
<evidence type="ECO:0000256" key="1">
    <source>
        <dbReference type="SAM" id="Phobius"/>
    </source>
</evidence>
<dbReference type="Proteomes" id="UP000027195">
    <property type="component" value="Unassembled WGS sequence"/>
</dbReference>
<feature type="transmembrane region" description="Helical" evidence="1">
    <location>
        <begin position="379"/>
        <end position="400"/>
    </location>
</feature>
<keyword evidence="3" id="KW-1185">Reference proteome</keyword>
<sequence>MWTTGQIVLSDLDRSIIVALVYAHRELLLLRTTSPLQVKNTSSDLQLALYGLAALLTPLRGRAVSDARCYTAVKVIHSLVDRLGGYRHNQSLPNDCVPLLYIIKTLIIQAPLDVKRPTGVWRISACDALGLRLDIPELGPSCADDPRFAKVCVEHILKGVQFQRGFIDAQILAPMMAHRPSFWDTLSDFCQEGGIRQLRNTGYLLLRVEIFHRHNTEEPTQDWREVAANSAFLLTMSTRIQSLYIRPETAHSNINDVDFLLLSFITDITSRISALEGRDVDNKVFQSNILSSLAQAWAALARTRGSEWLDGTAAFWGITGHVVHWDDLHTDEDRLERLKRSGRLQIGRTIDTDELLTANHVHLPLGAAQPRPVGMSCVYMYRSFSLLAYCAFLFLSSVPIRVMLEVAGRTGVVNDEPLARTRQSELWRSRSRTR</sequence>
<proteinExistence type="predicted"/>
<dbReference type="InParanoid" id="A0A067M738"/>
<evidence type="ECO:0000313" key="3">
    <source>
        <dbReference type="Proteomes" id="UP000027195"/>
    </source>
</evidence>
<gene>
    <name evidence="2" type="ORF">BOTBODRAFT_595166</name>
</gene>
<dbReference type="AlphaFoldDB" id="A0A067M738"/>
<organism evidence="2 3">
    <name type="scientific">Botryobasidium botryosum (strain FD-172 SS1)</name>
    <dbReference type="NCBI Taxonomy" id="930990"/>
    <lineage>
        <taxon>Eukaryota</taxon>
        <taxon>Fungi</taxon>
        <taxon>Dikarya</taxon>
        <taxon>Basidiomycota</taxon>
        <taxon>Agaricomycotina</taxon>
        <taxon>Agaricomycetes</taxon>
        <taxon>Cantharellales</taxon>
        <taxon>Botryobasidiaceae</taxon>
        <taxon>Botryobasidium</taxon>
    </lineage>
</organism>
<dbReference type="HOGENOM" id="CLU_631619_0_0_1"/>
<name>A0A067M738_BOTB1</name>
<keyword evidence="1" id="KW-1133">Transmembrane helix</keyword>
<protein>
    <submittedName>
        <fullName evidence="2">Uncharacterized protein</fullName>
    </submittedName>
</protein>
<dbReference type="EMBL" id="KL198102">
    <property type="protein sequence ID" value="KDQ07692.1"/>
    <property type="molecule type" value="Genomic_DNA"/>
</dbReference>
<accession>A0A067M738</accession>
<evidence type="ECO:0000313" key="2">
    <source>
        <dbReference type="EMBL" id="KDQ07692.1"/>
    </source>
</evidence>